<feature type="active site" description="Schiff-base intermediate with DNA" evidence="15">
    <location>
        <position position="2"/>
    </location>
</feature>
<dbReference type="InterPro" id="IPR015887">
    <property type="entry name" value="DNA_glyclase_Znf_dom_DNA_BS"/>
</dbReference>
<sequence length="272" mass="30094">MPELPEVETTLRGIAPHLLGRRFEDILVRERRLRQPVPADLDPLCGTPVTSLTRRAKYLILGFGNGEHLLVHLGMTGSLRICNADFELRKHDHVVFLLDDGRQVRFHDPRRFGIVLPIGNADPSGHPLLRGLGPEPLGPGFAADHLYDACRSRKAAIKLVIMDGKVVVGVGNIYASEALFRAGIRPGTAARRVSRPRLARLVEGIRAVLAESIEQGGTTLRDFVNSSGEPGYFRQRLFVYERGGKPCRVCGTAIRQAIMGQRSTYWCSVCQK</sequence>
<dbReference type="SUPFAM" id="SSF81624">
    <property type="entry name" value="N-terminal domain of MutM-like DNA repair proteins"/>
    <property type="match status" value="1"/>
</dbReference>
<feature type="binding site" evidence="15">
    <location>
        <position position="91"/>
    </location>
    <ligand>
        <name>DNA</name>
        <dbReference type="ChEBI" id="CHEBI:16991"/>
    </ligand>
</feature>
<dbReference type="PROSITE" id="PS01242">
    <property type="entry name" value="ZF_FPG_1"/>
    <property type="match status" value="1"/>
</dbReference>
<keyword evidence="5 15" id="KW-0227">DNA damage</keyword>
<evidence type="ECO:0000256" key="6">
    <source>
        <dbReference type="ARBA" id="ARBA00022771"/>
    </source>
</evidence>
<dbReference type="InterPro" id="IPR015886">
    <property type="entry name" value="H2TH_FPG"/>
</dbReference>
<evidence type="ECO:0000256" key="11">
    <source>
        <dbReference type="ARBA" id="ARBA00023239"/>
    </source>
</evidence>
<evidence type="ECO:0000256" key="15">
    <source>
        <dbReference type="HAMAP-Rule" id="MF_00103"/>
    </source>
</evidence>
<evidence type="ECO:0000256" key="2">
    <source>
        <dbReference type="ARBA" id="ARBA00009409"/>
    </source>
</evidence>
<keyword evidence="4 15" id="KW-0479">Metal-binding</keyword>
<comment type="cofactor">
    <cofactor evidence="15">
        <name>Zn(2+)</name>
        <dbReference type="ChEBI" id="CHEBI:29105"/>
    </cofactor>
    <text evidence="15">Binds 1 zinc ion per subunit.</text>
</comment>
<evidence type="ECO:0000259" key="16">
    <source>
        <dbReference type="PROSITE" id="PS51066"/>
    </source>
</evidence>
<keyword evidence="10 15" id="KW-0234">DNA repair</keyword>
<dbReference type="EMBL" id="BAABRI010000024">
    <property type="protein sequence ID" value="GAA5484375.1"/>
    <property type="molecule type" value="Genomic_DNA"/>
</dbReference>
<keyword evidence="6 15" id="KW-0863">Zinc-finger</keyword>
<dbReference type="InterPro" id="IPR012319">
    <property type="entry name" value="FPG_cat"/>
</dbReference>
<dbReference type="SUPFAM" id="SSF57716">
    <property type="entry name" value="Glucocorticoid receptor-like (DNA-binding domain)"/>
    <property type="match status" value="1"/>
</dbReference>
<keyword evidence="11 15" id="KW-0456">Lyase</keyword>
<dbReference type="SMART" id="SM00898">
    <property type="entry name" value="Fapy_DNA_glyco"/>
    <property type="match status" value="1"/>
</dbReference>
<evidence type="ECO:0000256" key="14">
    <source>
        <dbReference type="ARBA" id="ARBA00044632"/>
    </source>
</evidence>
<evidence type="ECO:0000256" key="4">
    <source>
        <dbReference type="ARBA" id="ARBA00022723"/>
    </source>
</evidence>
<comment type="subunit">
    <text evidence="3 15">Monomer.</text>
</comment>
<dbReference type="CDD" id="cd08966">
    <property type="entry name" value="EcFpg-like_N"/>
    <property type="match status" value="1"/>
</dbReference>
<evidence type="ECO:0000313" key="19">
    <source>
        <dbReference type="Proteomes" id="UP001476282"/>
    </source>
</evidence>
<dbReference type="Gene3D" id="3.20.190.10">
    <property type="entry name" value="MutM-like, N-terminal"/>
    <property type="match status" value="1"/>
</dbReference>
<feature type="active site" description="Proton donor" evidence="15">
    <location>
        <position position="3"/>
    </location>
</feature>
<comment type="function">
    <text evidence="15">Involved in base excision repair of DNA damaged by oxidation or by mutagenic agents. Acts as DNA glycosylase that recognizes and removes damaged bases. Has a preference for oxidized purines, such as 7,8-dihydro-8-oxoguanine (8-oxoG). Has AP (apurinic/apyrimidinic) lyase activity and introduces nicks in the DNA strand. Cleaves the DNA backbone by beta-delta elimination to generate a single-strand break at the site of the removed base with both 3'- and 5'-phosphates.</text>
</comment>
<keyword evidence="12 15" id="KW-0511">Multifunctional enzyme</keyword>
<evidence type="ECO:0000256" key="13">
    <source>
        <dbReference type="ARBA" id="ARBA00023295"/>
    </source>
</evidence>
<accession>A0ABP9UT09</accession>
<dbReference type="Gene3D" id="1.10.8.50">
    <property type="match status" value="1"/>
</dbReference>
<feature type="domain" description="Formamidopyrimidine-DNA glycosylase catalytic" evidence="17">
    <location>
        <begin position="2"/>
        <end position="113"/>
    </location>
</feature>
<evidence type="ECO:0000313" key="18">
    <source>
        <dbReference type="EMBL" id="GAA5484375.1"/>
    </source>
</evidence>
<evidence type="ECO:0000256" key="9">
    <source>
        <dbReference type="ARBA" id="ARBA00023125"/>
    </source>
</evidence>
<evidence type="ECO:0000256" key="3">
    <source>
        <dbReference type="ARBA" id="ARBA00011245"/>
    </source>
</evidence>
<comment type="similarity">
    <text evidence="2 15">Belongs to the FPG family.</text>
</comment>
<evidence type="ECO:0000256" key="7">
    <source>
        <dbReference type="ARBA" id="ARBA00022801"/>
    </source>
</evidence>
<dbReference type="HAMAP" id="MF_00103">
    <property type="entry name" value="Fapy_DNA_glycosyl"/>
    <property type="match status" value="1"/>
</dbReference>
<dbReference type="EC" id="4.2.99.18" evidence="15"/>
<dbReference type="EC" id="3.2.2.23" evidence="15"/>
<dbReference type="Pfam" id="PF01149">
    <property type="entry name" value="Fapy_DNA_glyco"/>
    <property type="match status" value="1"/>
</dbReference>
<dbReference type="InterPro" id="IPR010663">
    <property type="entry name" value="Znf_FPG/IleRS"/>
</dbReference>
<comment type="catalytic activity">
    <reaction evidence="1 15">
        <text>Hydrolysis of DNA containing ring-opened 7-methylguanine residues, releasing 2,6-diamino-4-hydroxy-5-(N-methyl)formamidopyrimidine.</text>
        <dbReference type="EC" id="3.2.2.23"/>
    </reaction>
</comment>
<feature type="binding site" evidence="15">
    <location>
        <position position="110"/>
    </location>
    <ligand>
        <name>DNA</name>
        <dbReference type="ChEBI" id="CHEBI:16991"/>
    </ligand>
</feature>
<dbReference type="NCBIfam" id="NF002211">
    <property type="entry name" value="PRK01103.1"/>
    <property type="match status" value="1"/>
</dbReference>
<dbReference type="Pfam" id="PF06831">
    <property type="entry name" value="H2TH"/>
    <property type="match status" value="1"/>
</dbReference>
<dbReference type="InterPro" id="IPR035937">
    <property type="entry name" value="FPG_N"/>
</dbReference>
<feature type="domain" description="FPG-type" evidence="16">
    <location>
        <begin position="238"/>
        <end position="272"/>
    </location>
</feature>
<dbReference type="Proteomes" id="UP001476282">
    <property type="component" value="Unassembled WGS sequence"/>
</dbReference>
<evidence type="ECO:0000256" key="8">
    <source>
        <dbReference type="ARBA" id="ARBA00022833"/>
    </source>
</evidence>
<keyword evidence="13 15" id="KW-0326">Glycosidase</keyword>
<name>A0ABP9UT09_9BACT</name>
<dbReference type="InterPro" id="IPR010979">
    <property type="entry name" value="Ribosomal_uS13-like_H2TH"/>
</dbReference>
<proteinExistence type="inferred from homology"/>
<comment type="caution">
    <text evidence="18">The sequence shown here is derived from an EMBL/GenBank/DDBJ whole genome shotgun (WGS) entry which is preliminary data.</text>
</comment>
<gene>
    <name evidence="15 18" type="primary">mutM</name>
    <name evidence="15" type="synonym">fpg</name>
    <name evidence="18" type="ORF">Hsar01_03619</name>
</gene>
<evidence type="ECO:0000256" key="1">
    <source>
        <dbReference type="ARBA" id="ARBA00001668"/>
    </source>
</evidence>
<feature type="active site" description="Proton donor; for delta-elimination activity" evidence="15">
    <location>
        <position position="262"/>
    </location>
</feature>
<evidence type="ECO:0000256" key="5">
    <source>
        <dbReference type="ARBA" id="ARBA00022763"/>
    </source>
</evidence>
<dbReference type="PANTHER" id="PTHR22993:SF9">
    <property type="entry name" value="FORMAMIDOPYRIMIDINE-DNA GLYCOSYLASE"/>
    <property type="match status" value="1"/>
</dbReference>
<dbReference type="SMART" id="SM01232">
    <property type="entry name" value="H2TH"/>
    <property type="match status" value="1"/>
</dbReference>
<feature type="binding site" evidence="15">
    <location>
        <position position="153"/>
    </location>
    <ligand>
        <name>DNA</name>
        <dbReference type="ChEBI" id="CHEBI:16991"/>
    </ligand>
</feature>
<evidence type="ECO:0000256" key="10">
    <source>
        <dbReference type="ARBA" id="ARBA00023204"/>
    </source>
</evidence>
<keyword evidence="8 15" id="KW-0862">Zinc</keyword>
<reference evidence="18 19" key="1">
    <citation type="submission" date="2024-02" db="EMBL/GenBank/DDBJ databases">
        <title>Haloferula sargassicola NBRC 104335.</title>
        <authorList>
            <person name="Ichikawa N."/>
            <person name="Katano-Makiyama Y."/>
            <person name="Hidaka K."/>
        </authorList>
    </citation>
    <scope>NUCLEOTIDE SEQUENCE [LARGE SCALE GENOMIC DNA]</scope>
    <source>
        <strain evidence="18 19">NBRC 104335</strain>
    </source>
</reference>
<dbReference type="PROSITE" id="PS51068">
    <property type="entry name" value="FPG_CAT"/>
    <property type="match status" value="1"/>
</dbReference>
<evidence type="ECO:0000259" key="17">
    <source>
        <dbReference type="PROSITE" id="PS51068"/>
    </source>
</evidence>
<protein>
    <recommendedName>
        <fullName evidence="15">Formamidopyrimidine-DNA glycosylase</fullName>
        <shortName evidence="15">Fapy-DNA glycosylase</shortName>
        <ecNumber evidence="15">3.2.2.23</ecNumber>
    </recommendedName>
    <alternativeName>
        <fullName evidence="15">DNA-(apurinic or apyrimidinic site) lyase MutM</fullName>
        <shortName evidence="15">AP lyase MutM</shortName>
        <ecNumber evidence="15">4.2.99.18</ecNumber>
    </alternativeName>
</protein>
<dbReference type="SUPFAM" id="SSF46946">
    <property type="entry name" value="S13-like H2TH domain"/>
    <property type="match status" value="1"/>
</dbReference>
<comment type="catalytic activity">
    <reaction evidence="14 15">
        <text>2'-deoxyribonucleotide-(2'-deoxyribose 5'-phosphate)-2'-deoxyribonucleotide-DNA = a 3'-end 2'-deoxyribonucleotide-(2,3-dehydro-2,3-deoxyribose 5'-phosphate)-DNA + a 5'-end 5'-phospho-2'-deoxyribonucleoside-DNA + H(+)</text>
        <dbReference type="Rhea" id="RHEA:66592"/>
        <dbReference type="Rhea" id="RHEA-COMP:13180"/>
        <dbReference type="Rhea" id="RHEA-COMP:16897"/>
        <dbReference type="Rhea" id="RHEA-COMP:17067"/>
        <dbReference type="ChEBI" id="CHEBI:15378"/>
        <dbReference type="ChEBI" id="CHEBI:136412"/>
        <dbReference type="ChEBI" id="CHEBI:157695"/>
        <dbReference type="ChEBI" id="CHEBI:167181"/>
        <dbReference type="EC" id="4.2.99.18"/>
    </reaction>
</comment>
<organism evidence="18 19">
    <name type="scientific">Haloferula sargassicola</name>
    <dbReference type="NCBI Taxonomy" id="490096"/>
    <lineage>
        <taxon>Bacteria</taxon>
        <taxon>Pseudomonadati</taxon>
        <taxon>Verrucomicrobiota</taxon>
        <taxon>Verrucomicrobiia</taxon>
        <taxon>Verrucomicrobiales</taxon>
        <taxon>Verrucomicrobiaceae</taxon>
        <taxon>Haloferula</taxon>
    </lineage>
</organism>
<keyword evidence="7 15" id="KW-0378">Hydrolase</keyword>
<evidence type="ECO:0000256" key="12">
    <source>
        <dbReference type="ARBA" id="ARBA00023268"/>
    </source>
</evidence>
<keyword evidence="19" id="KW-1185">Reference proteome</keyword>
<keyword evidence="9 15" id="KW-0238">DNA-binding</keyword>
<dbReference type="Pfam" id="PF06827">
    <property type="entry name" value="zf-FPG_IleRS"/>
    <property type="match status" value="1"/>
</dbReference>
<dbReference type="RefSeq" id="WP_353568470.1">
    <property type="nucleotide sequence ID" value="NZ_BAABRI010000024.1"/>
</dbReference>
<feature type="active site" description="Proton donor; for beta-elimination activity" evidence="15">
    <location>
        <position position="57"/>
    </location>
</feature>
<dbReference type="PANTHER" id="PTHR22993">
    <property type="entry name" value="FORMAMIDOPYRIMIDINE-DNA GLYCOSYLASE"/>
    <property type="match status" value="1"/>
</dbReference>
<dbReference type="InterPro" id="IPR000214">
    <property type="entry name" value="Znf_DNA_glyclase/AP_lyase"/>
</dbReference>
<dbReference type="NCBIfam" id="TIGR00577">
    <property type="entry name" value="fpg"/>
    <property type="match status" value="1"/>
</dbReference>
<dbReference type="InterPro" id="IPR020629">
    <property type="entry name" value="FPG_Glyclase"/>
</dbReference>
<dbReference type="PROSITE" id="PS51066">
    <property type="entry name" value="ZF_FPG_2"/>
    <property type="match status" value="1"/>
</dbReference>